<dbReference type="AlphaFoldDB" id="A0A841FPK2"/>
<gene>
    <name evidence="2" type="ORF">HNR73_005925</name>
</gene>
<sequence>MSVLRGMCTITYWAEDVAAAVDWYREYIGADPYFRNDGPDGKPAYVEFRIGDHQAELGICDSRYAPPGTTGTPGGVVTYWAVDDLEAAVERAIAMGAETFQPITERGTGFRTASVADPFGNILGLMSNAHYLEMLG</sequence>
<proteinExistence type="predicted"/>
<dbReference type="PROSITE" id="PS51819">
    <property type="entry name" value="VOC"/>
    <property type="match status" value="1"/>
</dbReference>
<evidence type="ECO:0000313" key="2">
    <source>
        <dbReference type="EMBL" id="MBB6038045.1"/>
    </source>
</evidence>
<name>A0A841FPK2_9ACTN</name>
<dbReference type="InterPro" id="IPR029068">
    <property type="entry name" value="Glyas_Bleomycin-R_OHBP_Dase"/>
</dbReference>
<feature type="domain" description="VOC" evidence="1">
    <location>
        <begin position="6"/>
        <end position="128"/>
    </location>
</feature>
<dbReference type="Gene3D" id="3.10.180.10">
    <property type="entry name" value="2,3-Dihydroxybiphenyl 1,2-Dioxygenase, domain 1"/>
    <property type="match status" value="1"/>
</dbReference>
<accession>A0A841FPK2</accession>
<dbReference type="Pfam" id="PF00903">
    <property type="entry name" value="Glyoxalase"/>
    <property type="match status" value="1"/>
</dbReference>
<dbReference type="EMBL" id="JACHGT010000015">
    <property type="protein sequence ID" value="MBB6038045.1"/>
    <property type="molecule type" value="Genomic_DNA"/>
</dbReference>
<dbReference type="PANTHER" id="PTHR34109">
    <property type="entry name" value="BNAUNNG04460D PROTEIN-RELATED"/>
    <property type="match status" value="1"/>
</dbReference>
<dbReference type="RefSeq" id="WP_184790856.1">
    <property type="nucleotide sequence ID" value="NZ_BONT01000048.1"/>
</dbReference>
<dbReference type="SUPFAM" id="SSF54593">
    <property type="entry name" value="Glyoxalase/Bleomycin resistance protein/Dihydroxybiphenyl dioxygenase"/>
    <property type="match status" value="1"/>
</dbReference>
<organism evidence="2 3">
    <name type="scientific">Phytomonospora endophytica</name>
    <dbReference type="NCBI Taxonomy" id="714109"/>
    <lineage>
        <taxon>Bacteria</taxon>
        <taxon>Bacillati</taxon>
        <taxon>Actinomycetota</taxon>
        <taxon>Actinomycetes</taxon>
        <taxon>Micromonosporales</taxon>
        <taxon>Micromonosporaceae</taxon>
        <taxon>Phytomonospora</taxon>
    </lineage>
</organism>
<protein>
    <submittedName>
        <fullName evidence="2">Putative enzyme related to lactoylglutathione lyase</fullName>
    </submittedName>
</protein>
<dbReference type="GO" id="GO:0016829">
    <property type="term" value="F:lyase activity"/>
    <property type="evidence" value="ECO:0007669"/>
    <property type="project" value="UniProtKB-KW"/>
</dbReference>
<dbReference type="InterPro" id="IPR004360">
    <property type="entry name" value="Glyas_Fos-R_dOase_dom"/>
</dbReference>
<dbReference type="InterPro" id="IPR037523">
    <property type="entry name" value="VOC_core"/>
</dbReference>
<comment type="caution">
    <text evidence="2">The sequence shown here is derived from an EMBL/GenBank/DDBJ whole genome shotgun (WGS) entry which is preliminary data.</text>
</comment>
<evidence type="ECO:0000313" key="3">
    <source>
        <dbReference type="Proteomes" id="UP000548476"/>
    </source>
</evidence>
<keyword evidence="2" id="KW-0456">Lyase</keyword>
<dbReference type="Proteomes" id="UP000548476">
    <property type="component" value="Unassembled WGS sequence"/>
</dbReference>
<evidence type="ECO:0000259" key="1">
    <source>
        <dbReference type="PROSITE" id="PS51819"/>
    </source>
</evidence>
<keyword evidence="3" id="KW-1185">Reference proteome</keyword>
<dbReference type="PANTHER" id="PTHR34109:SF1">
    <property type="entry name" value="VOC DOMAIN-CONTAINING PROTEIN"/>
    <property type="match status" value="1"/>
</dbReference>
<reference evidence="2 3" key="1">
    <citation type="submission" date="2020-08" db="EMBL/GenBank/DDBJ databases">
        <title>Genomic Encyclopedia of Type Strains, Phase IV (KMG-IV): sequencing the most valuable type-strain genomes for metagenomic binning, comparative biology and taxonomic classification.</title>
        <authorList>
            <person name="Goeker M."/>
        </authorList>
    </citation>
    <scope>NUCLEOTIDE SEQUENCE [LARGE SCALE GENOMIC DNA]</scope>
    <source>
        <strain evidence="2 3">YIM 65646</strain>
    </source>
</reference>